<evidence type="ECO:0000256" key="6">
    <source>
        <dbReference type="ARBA" id="ARBA00034754"/>
    </source>
</evidence>
<evidence type="ECO:0000313" key="9">
    <source>
        <dbReference type="EMBL" id="SVC47008.1"/>
    </source>
</evidence>
<accession>A0A382MEP1</accession>
<dbReference type="SUPFAM" id="SSF52540">
    <property type="entry name" value="P-loop containing nucleoside triphosphate hydrolases"/>
    <property type="match status" value="1"/>
</dbReference>
<sequence length="317" mass="36780">MNLLIYGENLYDKSHFKDDFINKYGNSSDYRFFYLDNIDLNQLSSEVVSYDMFQQNKCIVLKKIESDEKNINIAKIDSIITDSINPNNSILIDWDGKLNKEIQKTYIFKNFEKKIFNNPANKNEEIKWIQSLAVTYDLDLDYNAAKYLSDINDWDSLSIFNEIKKLSVIFKSDHKSNNLGVNDIKNHISSPRHRYKIFALVDDLIMLREQKALFQLKEFVASGAGFSYLISMIARQIRIIASAKSRIEEGQNMTEINKSLGLPSYVFNLTIQLAKQTSFDRIKNLSDILLEHDLKFKTSTIPEEDLIYAMASKILNN</sequence>
<dbReference type="PANTHER" id="PTHR34388:SF1">
    <property type="entry name" value="DNA POLYMERASE III SUBUNIT DELTA"/>
    <property type="match status" value="1"/>
</dbReference>
<proteinExistence type="inferred from homology"/>
<dbReference type="GO" id="GO:0009360">
    <property type="term" value="C:DNA polymerase III complex"/>
    <property type="evidence" value="ECO:0007669"/>
    <property type="project" value="TreeGrafter"/>
</dbReference>
<keyword evidence="5" id="KW-0239">DNA-directed DNA polymerase</keyword>
<name>A0A382MEP1_9ZZZZ</name>
<dbReference type="InterPro" id="IPR005790">
    <property type="entry name" value="DNA_polIII_delta"/>
</dbReference>
<dbReference type="EC" id="2.7.7.7" evidence="1"/>
<dbReference type="Gene3D" id="1.20.272.10">
    <property type="match status" value="1"/>
</dbReference>
<protein>
    <recommendedName>
        <fullName evidence="1">DNA-directed DNA polymerase</fullName>
        <ecNumber evidence="1">2.7.7.7</ecNumber>
    </recommendedName>
</protein>
<dbReference type="GO" id="GO:0006261">
    <property type="term" value="P:DNA-templated DNA replication"/>
    <property type="evidence" value="ECO:0007669"/>
    <property type="project" value="TreeGrafter"/>
</dbReference>
<dbReference type="InterPro" id="IPR048466">
    <property type="entry name" value="DNA_pol3_delta-like_C"/>
</dbReference>
<organism evidence="9">
    <name type="scientific">marine metagenome</name>
    <dbReference type="NCBI Taxonomy" id="408172"/>
    <lineage>
        <taxon>unclassified sequences</taxon>
        <taxon>metagenomes</taxon>
        <taxon>ecological metagenomes</taxon>
    </lineage>
</organism>
<evidence type="ECO:0000256" key="1">
    <source>
        <dbReference type="ARBA" id="ARBA00012417"/>
    </source>
</evidence>
<evidence type="ECO:0000259" key="8">
    <source>
        <dbReference type="Pfam" id="PF21694"/>
    </source>
</evidence>
<dbReference type="InterPro" id="IPR008921">
    <property type="entry name" value="DNA_pol3_clamp-load_cplx_C"/>
</dbReference>
<dbReference type="EMBL" id="UINC01092969">
    <property type="protein sequence ID" value="SVC47008.1"/>
    <property type="molecule type" value="Genomic_DNA"/>
</dbReference>
<dbReference type="PANTHER" id="PTHR34388">
    <property type="entry name" value="DNA POLYMERASE III SUBUNIT DELTA"/>
    <property type="match status" value="1"/>
</dbReference>
<dbReference type="GO" id="GO:0003677">
    <property type="term" value="F:DNA binding"/>
    <property type="evidence" value="ECO:0007669"/>
    <property type="project" value="InterPro"/>
</dbReference>
<gene>
    <name evidence="9" type="ORF">METZ01_LOCUS299862</name>
</gene>
<keyword evidence="4" id="KW-0235">DNA replication</keyword>
<dbReference type="AlphaFoldDB" id="A0A382MEP1"/>
<evidence type="ECO:0000256" key="2">
    <source>
        <dbReference type="ARBA" id="ARBA00022679"/>
    </source>
</evidence>
<evidence type="ECO:0000256" key="7">
    <source>
        <dbReference type="ARBA" id="ARBA00049244"/>
    </source>
</evidence>
<reference evidence="9" key="1">
    <citation type="submission" date="2018-05" db="EMBL/GenBank/DDBJ databases">
        <authorList>
            <person name="Lanie J.A."/>
            <person name="Ng W.-L."/>
            <person name="Kazmierczak K.M."/>
            <person name="Andrzejewski T.M."/>
            <person name="Davidsen T.M."/>
            <person name="Wayne K.J."/>
            <person name="Tettelin H."/>
            <person name="Glass J.I."/>
            <person name="Rusch D."/>
            <person name="Podicherti R."/>
            <person name="Tsui H.-C.T."/>
            <person name="Winkler M.E."/>
        </authorList>
    </citation>
    <scope>NUCLEOTIDE SEQUENCE</scope>
</reference>
<keyword evidence="3" id="KW-0548">Nucleotidyltransferase</keyword>
<comment type="catalytic activity">
    <reaction evidence="7">
        <text>DNA(n) + a 2'-deoxyribonucleoside 5'-triphosphate = DNA(n+1) + diphosphate</text>
        <dbReference type="Rhea" id="RHEA:22508"/>
        <dbReference type="Rhea" id="RHEA-COMP:17339"/>
        <dbReference type="Rhea" id="RHEA-COMP:17340"/>
        <dbReference type="ChEBI" id="CHEBI:33019"/>
        <dbReference type="ChEBI" id="CHEBI:61560"/>
        <dbReference type="ChEBI" id="CHEBI:173112"/>
        <dbReference type="EC" id="2.7.7.7"/>
    </reaction>
</comment>
<dbReference type="Pfam" id="PF21694">
    <property type="entry name" value="DNA_pol3_delta_C"/>
    <property type="match status" value="1"/>
</dbReference>
<dbReference type="GO" id="GO:0003887">
    <property type="term" value="F:DNA-directed DNA polymerase activity"/>
    <property type="evidence" value="ECO:0007669"/>
    <property type="project" value="UniProtKB-KW"/>
</dbReference>
<dbReference type="NCBIfam" id="TIGR01128">
    <property type="entry name" value="holA"/>
    <property type="match status" value="1"/>
</dbReference>
<dbReference type="InterPro" id="IPR027417">
    <property type="entry name" value="P-loop_NTPase"/>
</dbReference>
<feature type="domain" description="DNA polymerase III delta subunit-like C-terminal" evidence="8">
    <location>
        <begin position="196"/>
        <end position="307"/>
    </location>
</feature>
<comment type="similarity">
    <text evidence="6">Belongs to the DNA polymerase HolA subunit family.</text>
</comment>
<dbReference type="SUPFAM" id="SSF48019">
    <property type="entry name" value="post-AAA+ oligomerization domain-like"/>
    <property type="match status" value="1"/>
</dbReference>
<evidence type="ECO:0000256" key="4">
    <source>
        <dbReference type="ARBA" id="ARBA00022705"/>
    </source>
</evidence>
<keyword evidence="2" id="KW-0808">Transferase</keyword>
<evidence type="ECO:0000256" key="5">
    <source>
        <dbReference type="ARBA" id="ARBA00022932"/>
    </source>
</evidence>
<dbReference type="Gene3D" id="3.40.50.300">
    <property type="entry name" value="P-loop containing nucleotide triphosphate hydrolases"/>
    <property type="match status" value="1"/>
</dbReference>
<evidence type="ECO:0000256" key="3">
    <source>
        <dbReference type="ARBA" id="ARBA00022695"/>
    </source>
</evidence>